<evidence type="ECO:0000313" key="2">
    <source>
        <dbReference type="EMBL" id="MED6155384.1"/>
    </source>
</evidence>
<dbReference type="Proteomes" id="UP001341840">
    <property type="component" value="Unassembled WGS sequence"/>
</dbReference>
<feature type="region of interest" description="Disordered" evidence="1">
    <location>
        <begin position="1"/>
        <end position="24"/>
    </location>
</feature>
<name>A0ABU6U3L5_9FABA</name>
<evidence type="ECO:0000256" key="1">
    <source>
        <dbReference type="SAM" id="MobiDB-lite"/>
    </source>
</evidence>
<comment type="caution">
    <text evidence="2">The sequence shown here is derived from an EMBL/GenBank/DDBJ whole genome shotgun (WGS) entry which is preliminary data.</text>
</comment>
<reference evidence="2 3" key="1">
    <citation type="journal article" date="2023" name="Plants (Basel)">
        <title>Bridging the Gap: Combining Genomics and Transcriptomics Approaches to Understand Stylosanthes scabra, an Orphan Legume from the Brazilian Caatinga.</title>
        <authorList>
            <person name="Ferreira-Neto J.R.C."/>
            <person name="da Silva M.D."/>
            <person name="Binneck E."/>
            <person name="de Melo N.F."/>
            <person name="da Silva R.H."/>
            <person name="de Melo A.L.T.M."/>
            <person name="Pandolfi V."/>
            <person name="Bustamante F.O."/>
            <person name="Brasileiro-Vidal A.C."/>
            <person name="Benko-Iseppon A.M."/>
        </authorList>
    </citation>
    <scope>NUCLEOTIDE SEQUENCE [LARGE SCALE GENOMIC DNA]</scope>
    <source>
        <tissue evidence="2">Leaves</tissue>
    </source>
</reference>
<feature type="compositionally biased region" description="Basic and acidic residues" evidence="1">
    <location>
        <begin position="80"/>
        <end position="97"/>
    </location>
</feature>
<feature type="compositionally biased region" description="Polar residues" evidence="1">
    <location>
        <begin position="10"/>
        <end position="19"/>
    </location>
</feature>
<accession>A0ABU6U3L5</accession>
<organism evidence="2 3">
    <name type="scientific">Stylosanthes scabra</name>
    <dbReference type="NCBI Taxonomy" id="79078"/>
    <lineage>
        <taxon>Eukaryota</taxon>
        <taxon>Viridiplantae</taxon>
        <taxon>Streptophyta</taxon>
        <taxon>Embryophyta</taxon>
        <taxon>Tracheophyta</taxon>
        <taxon>Spermatophyta</taxon>
        <taxon>Magnoliopsida</taxon>
        <taxon>eudicotyledons</taxon>
        <taxon>Gunneridae</taxon>
        <taxon>Pentapetalae</taxon>
        <taxon>rosids</taxon>
        <taxon>fabids</taxon>
        <taxon>Fabales</taxon>
        <taxon>Fabaceae</taxon>
        <taxon>Papilionoideae</taxon>
        <taxon>50 kb inversion clade</taxon>
        <taxon>dalbergioids sensu lato</taxon>
        <taxon>Dalbergieae</taxon>
        <taxon>Pterocarpus clade</taxon>
        <taxon>Stylosanthes</taxon>
    </lineage>
</organism>
<sequence length="131" mass="14988">MEARHGPLSKTPTHSSYNGATDFGRKKTPCYCPRVGLWPSRFTVLQALLPVRHHRTATRQYKGQADRTQQRQRRRRRRRNIAEENIKEKQCERKEKGASPAASDTMSKDDGTATVARNGNGEGRYMNTIVF</sequence>
<dbReference type="EMBL" id="JASCZI010120838">
    <property type="protein sequence ID" value="MED6155384.1"/>
    <property type="molecule type" value="Genomic_DNA"/>
</dbReference>
<evidence type="ECO:0000313" key="3">
    <source>
        <dbReference type="Proteomes" id="UP001341840"/>
    </source>
</evidence>
<feature type="region of interest" description="Disordered" evidence="1">
    <location>
        <begin position="54"/>
        <end position="131"/>
    </location>
</feature>
<gene>
    <name evidence="2" type="ORF">PIB30_004816</name>
</gene>
<proteinExistence type="predicted"/>
<keyword evidence="3" id="KW-1185">Reference proteome</keyword>
<protein>
    <submittedName>
        <fullName evidence="2">Uncharacterized protein</fullName>
    </submittedName>
</protein>
<feature type="compositionally biased region" description="Basic residues" evidence="1">
    <location>
        <begin position="70"/>
        <end position="79"/>
    </location>
</feature>